<sequence>MARLIERASSPGPYTDSTGASGDVDGPRLSTGTEAAQTMKGQLLRTVKVVACARAKRREIRRKMGSEEIGLGKESIVRVLWLGQAVPGQVHRAPNGPGAPVCCRAELHGHVEPVHDRDVVVVYVAERVEAVLGRGSRGGTVRPASELPVAVPGQAAAPARGVEGAVGAGPDLGGPRAVQEGDGPVVAGVKAAAAAGDGGRPDGVGTVVGDVEDD</sequence>
<evidence type="ECO:0000313" key="2">
    <source>
        <dbReference type="EMBL" id="GER40505.1"/>
    </source>
</evidence>
<organism evidence="2 3">
    <name type="scientific">Striga asiatica</name>
    <name type="common">Asiatic witchweed</name>
    <name type="synonym">Buchnera asiatica</name>
    <dbReference type="NCBI Taxonomy" id="4170"/>
    <lineage>
        <taxon>Eukaryota</taxon>
        <taxon>Viridiplantae</taxon>
        <taxon>Streptophyta</taxon>
        <taxon>Embryophyta</taxon>
        <taxon>Tracheophyta</taxon>
        <taxon>Spermatophyta</taxon>
        <taxon>Magnoliopsida</taxon>
        <taxon>eudicotyledons</taxon>
        <taxon>Gunneridae</taxon>
        <taxon>Pentapetalae</taxon>
        <taxon>asterids</taxon>
        <taxon>lamiids</taxon>
        <taxon>Lamiales</taxon>
        <taxon>Orobanchaceae</taxon>
        <taxon>Buchnereae</taxon>
        <taxon>Striga</taxon>
    </lineage>
</organism>
<accession>A0A5A7Q5I6</accession>
<dbReference type="Proteomes" id="UP000325081">
    <property type="component" value="Unassembled WGS sequence"/>
</dbReference>
<dbReference type="EMBL" id="BKCP01005916">
    <property type="protein sequence ID" value="GER40505.1"/>
    <property type="molecule type" value="Genomic_DNA"/>
</dbReference>
<evidence type="ECO:0000256" key="1">
    <source>
        <dbReference type="SAM" id="MobiDB-lite"/>
    </source>
</evidence>
<feature type="region of interest" description="Disordered" evidence="1">
    <location>
        <begin position="1"/>
        <end position="34"/>
    </location>
</feature>
<reference evidence="3" key="1">
    <citation type="journal article" date="2019" name="Curr. Biol.">
        <title>Genome Sequence of Striga asiatica Provides Insight into the Evolution of Plant Parasitism.</title>
        <authorList>
            <person name="Yoshida S."/>
            <person name="Kim S."/>
            <person name="Wafula E.K."/>
            <person name="Tanskanen J."/>
            <person name="Kim Y.M."/>
            <person name="Honaas L."/>
            <person name="Yang Z."/>
            <person name="Spallek T."/>
            <person name="Conn C.E."/>
            <person name="Ichihashi Y."/>
            <person name="Cheong K."/>
            <person name="Cui S."/>
            <person name="Der J.P."/>
            <person name="Gundlach H."/>
            <person name="Jiao Y."/>
            <person name="Hori C."/>
            <person name="Ishida J.K."/>
            <person name="Kasahara H."/>
            <person name="Kiba T."/>
            <person name="Kim M.S."/>
            <person name="Koo N."/>
            <person name="Laohavisit A."/>
            <person name="Lee Y.H."/>
            <person name="Lumba S."/>
            <person name="McCourt P."/>
            <person name="Mortimer J.C."/>
            <person name="Mutuku J.M."/>
            <person name="Nomura T."/>
            <person name="Sasaki-Sekimoto Y."/>
            <person name="Seto Y."/>
            <person name="Wang Y."/>
            <person name="Wakatake T."/>
            <person name="Sakakibara H."/>
            <person name="Demura T."/>
            <person name="Yamaguchi S."/>
            <person name="Yoneyama K."/>
            <person name="Manabe R.I."/>
            <person name="Nelson D.C."/>
            <person name="Schulman A.H."/>
            <person name="Timko M.P."/>
            <person name="dePamphilis C.W."/>
            <person name="Choi D."/>
            <person name="Shirasu K."/>
        </authorList>
    </citation>
    <scope>NUCLEOTIDE SEQUENCE [LARGE SCALE GENOMIC DNA]</scope>
    <source>
        <strain evidence="3">cv. UVA1</strain>
    </source>
</reference>
<evidence type="ECO:0000313" key="3">
    <source>
        <dbReference type="Proteomes" id="UP000325081"/>
    </source>
</evidence>
<keyword evidence="3" id="KW-1185">Reference proteome</keyword>
<feature type="region of interest" description="Disordered" evidence="1">
    <location>
        <begin position="192"/>
        <end position="214"/>
    </location>
</feature>
<gene>
    <name evidence="2" type="ORF">STAS_17185</name>
</gene>
<proteinExistence type="predicted"/>
<protein>
    <submittedName>
        <fullName evidence="2">Disease resistance protein</fullName>
    </submittedName>
</protein>
<feature type="compositionally biased region" description="Low complexity" evidence="1">
    <location>
        <begin position="203"/>
        <end position="214"/>
    </location>
</feature>
<name>A0A5A7Q5I6_STRAF</name>
<comment type="caution">
    <text evidence="2">The sequence shown here is derived from an EMBL/GenBank/DDBJ whole genome shotgun (WGS) entry which is preliminary data.</text>
</comment>
<dbReference type="AlphaFoldDB" id="A0A5A7Q5I6"/>